<organism evidence="1 2">
    <name type="scientific">Aspergillus pseudonomiae</name>
    <dbReference type="NCBI Taxonomy" id="1506151"/>
    <lineage>
        <taxon>Eukaryota</taxon>
        <taxon>Fungi</taxon>
        <taxon>Dikarya</taxon>
        <taxon>Ascomycota</taxon>
        <taxon>Pezizomycotina</taxon>
        <taxon>Eurotiomycetes</taxon>
        <taxon>Eurotiomycetidae</taxon>
        <taxon>Eurotiales</taxon>
        <taxon>Aspergillaceae</taxon>
        <taxon>Aspergillus</taxon>
        <taxon>Aspergillus subgen. Circumdati</taxon>
    </lineage>
</organism>
<proteinExistence type="predicted"/>
<accession>A0A5N7DJV6</accession>
<protein>
    <submittedName>
        <fullName evidence="1">Uncharacterized protein</fullName>
    </submittedName>
</protein>
<sequence>MLGRKMGISKKINYRLLYSLPWVQTASISQIIIYTVTEYTMIIAGRIGIRHG</sequence>
<dbReference type="Proteomes" id="UP000325579">
    <property type="component" value="Unassembled WGS sequence"/>
</dbReference>
<gene>
    <name evidence="1" type="ORF">BDV37DRAFT_242824</name>
</gene>
<dbReference type="AlphaFoldDB" id="A0A5N7DJV6"/>
<dbReference type="RefSeq" id="XP_031943894.1">
    <property type="nucleotide sequence ID" value="XM_032081360.1"/>
</dbReference>
<dbReference type="EMBL" id="ML736753">
    <property type="protein sequence ID" value="KAE8406575.1"/>
    <property type="molecule type" value="Genomic_DNA"/>
</dbReference>
<evidence type="ECO:0000313" key="2">
    <source>
        <dbReference type="Proteomes" id="UP000325579"/>
    </source>
</evidence>
<dbReference type="GeneID" id="43666051"/>
<name>A0A5N7DJV6_9EURO</name>
<reference evidence="1 2" key="1">
    <citation type="submission" date="2019-04" db="EMBL/GenBank/DDBJ databases">
        <authorList>
            <consortium name="DOE Joint Genome Institute"/>
            <person name="Mondo S."/>
            <person name="Kjaerbolling I."/>
            <person name="Vesth T."/>
            <person name="Frisvad J.C."/>
            <person name="Nybo J.L."/>
            <person name="Theobald S."/>
            <person name="Kildgaard S."/>
            <person name="Isbrandt T."/>
            <person name="Kuo A."/>
            <person name="Sato A."/>
            <person name="Lyhne E.K."/>
            <person name="Kogle M.E."/>
            <person name="Wiebenga A."/>
            <person name="Kun R.S."/>
            <person name="Lubbers R.J."/>
            <person name="Makela M.R."/>
            <person name="Barry K."/>
            <person name="Chovatia M."/>
            <person name="Clum A."/>
            <person name="Daum C."/>
            <person name="Haridas S."/>
            <person name="He G."/>
            <person name="LaButti K."/>
            <person name="Lipzen A."/>
            <person name="Riley R."/>
            <person name="Salamov A."/>
            <person name="Simmons B.A."/>
            <person name="Magnuson J.K."/>
            <person name="Henrissat B."/>
            <person name="Mortensen U.H."/>
            <person name="Larsen T.O."/>
            <person name="Devries R.P."/>
            <person name="Grigoriev I.V."/>
            <person name="Machida M."/>
            <person name="Baker S.E."/>
            <person name="Andersen M.R."/>
            <person name="Cantor M.N."/>
            <person name="Hua S.X."/>
        </authorList>
    </citation>
    <scope>NUCLEOTIDE SEQUENCE [LARGE SCALE GENOMIC DNA]</scope>
    <source>
        <strain evidence="1 2">CBS 119388</strain>
    </source>
</reference>
<evidence type="ECO:0000313" key="1">
    <source>
        <dbReference type="EMBL" id="KAE8406575.1"/>
    </source>
</evidence>
<keyword evidence="2" id="KW-1185">Reference proteome</keyword>